<organism evidence="2 3">
    <name type="scientific">Microvirga splendida</name>
    <dbReference type="NCBI Taxonomy" id="2795727"/>
    <lineage>
        <taxon>Bacteria</taxon>
        <taxon>Pseudomonadati</taxon>
        <taxon>Pseudomonadota</taxon>
        <taxon>Alphaproteobacteria</taxon>
        <taxon>Hyphomicrobiales</taxon>
        <taxon>Methylobacteriaceae</taxon>
        <taxon>Microvirga</taxon>
    </lineage>
</organism>
<evidence type="ECO:0000313" key="3">
    <source>
        <dbReference type="Proteomes" id="UP000620670"/>
    </source>
</evidence>
<gene>
    <name evidence="2" type="ORF">JAO75_22770</name>
</gene>
<reference evidence="3" key="1">
    <citation type="submission" date="2020-12" db="EMBL/GenBank/DDBJ databases">
        <title>Hymenobacter sp.</title>
        <authorList>
            <person name="Kim M.K."/>
        </authorList>
    </citation>
    <scope>NUCLEOTIDE SEQUENCE [LARGE SCALE GENOMIC DNA]</scope>
    <source>
        <strain evidence="3">BT325</strain>
    </source>
</reference>
<evidence type="ECO:0000256" key="1">
    <source>
        <dbReference type="SAM" id="MobiDB-lite"/>
    </source>
</evidence>
<feature type="region of interest" description="Disordered" evidence="1">
    <location>
        <begin position="47"/>
        <end position="76"/>
    </location>
</feature>
<sequence>MRPRRRPAFWPGRRCFESGRVRTGGCGPAEVGWPGSVRKARAGLCHSTNRSESAPFRTAPAWPNADASLNRGSGLP</sequence>
<dbReference type="EMBL" id="JAELXT010000043">
    <property type="protein sequence ID" value="MBJ6128228.1"/>
    <property type="molecule type" value="Genomic_DNA"/>
</dbReference>
<proteinExistence type="predicted"/>
<name>A0ABS0Y7G9_9HYPH</name>
<accession>A0ABS0Y7G9</accession>
<protein>
    <submittedName>
        <fullName evidence="2">CxxxxCH/CxxCH domain-containing protein</fullName>
    </submittedName>
</protein>
<comment type="caution">
    <text evidence="2">The sequence shown here is derived from an EMBL/GenBank/DDBJ whole genome shotgun (WGS) entry which is preliminary data.</text>
</comment>
<dbReference type="Proteomes" id="UP000620670">
    <property type="component" value="Unassembled WGS sequence"/>
</dbReference>
<evidence type="ECO:0000313" key="2">
    <source>
        <dbReference type="EMBL" id="MBJ6128228.1"/>
    </source>
</evidence>
<keyword evidence="3" id="KW-1185">Reference proteome</keyword>